<dbReference type="EMBL" id="CP030761">
    <property type="protein sequence ID" value="AXA42589.1"/>
    <property type="molecule type" value="Genomic_DNA"/>
</dbReference>
<reference evidence="1 2" key="1">
    <citation type="submission" date="2018-07" db="EMBL/GenBank/DDBJ databases">
        <title>Rhizobium leguminosarum strain:ATCC 14479 Genome sequencing and assembly.</title>
        <authorList>
            <person name="Chakraborty R."/>
        </authorList>
    </citation>
    <scope>NUCLEOTIDE SEQUENCE [LARGE SCALE GENOMIC DNA]</scope>
    <source>
        <strain evidence="1 2">ATCC 14479</strain>
        <plasmid evidence="2">Plasmid unnamed1</plasmid>
    </source>
</reference>
<gene>
    <name evidence="1" type="ORF">DLJ82_5028</name>
</gene>
<evidence type="ECO:0000313" key="2">
    <source>
        <dbReference type="Proteomes" id="UP000251166"/>
    </source>
</evidence>
<sequence length="98" mass="10835">MCFRNESSAGMQWLLGSRLRRTWTCQRENVALCDLAYRWHAAGRGRRLVDMSYSALPRSVAFKAFTVTAATTPVSIIPAKPITTANTRADTCLGVKSP</sequence>
<organism evidence="1 2">
    <name type="scientific">Rhizobium leguminosarum</name>
    <dbReference type="NCBI Taxonomy" id="384"/>
    <lineage>
        <taxon>Bacteria</taxon>
        <taxon>Pseudomonadati</taxon>
        <taxon>Pseudomonadota</taxon>
        <taxon>Alphaproteobacteria</taxon>
        <taxon>Hyphomicrobiales</taxon>
        <taxon>Rhizobiaceae</taxon>
        <taxon>Rhizobium/Agrobacterium group</taxon>
        <taxon>Rhizobium</taxon>
    </lineage>
</organism>
<name>A0A2Z4YNE8_RHILE</name>
<proteinExistence type="predicted"/>
<dbReference type="Proteomes" id="UP000251166">
    <property type="component" value="Plasmid unnamed1"/>
</dbReference>
<keyword evidence="1" id="KW-0614">Plasmid</keyword>
<protein>
    <submittedName>
        <fullName evidence="1">Uncharacterized protein</fullName>
    </submittedName>
</protein>
<evidence type="ECO:0000313" key="1">
    <source>
        <dbReference type="EMBL" id="AXA42589.1"/>
    </source>
</evidence>
<dbReference type="AlphaFoldDB" id="A0A2Z4YNE8"/>
<geneLocation type="plasmid" evidence="1 2">
    <name>unnamed1</name>
</geneLocation>
<accession>A0A2Z4YNE8</accession>